<evidence type="ECO:0000313" key="3">
    <source>
        <dbReference type="EMBL" id="KAK4124613.1"/>
    </source>
</evidence>
<reference evidence="3" key="1">
    <citation type="journal article" date="2023" name="Mol. Phylogenet. Evol.">
        <title>Genome-scale phylogeny and comparative genomics of the fungal order Sordariales.</title>
        <authorList>
            <person name="Hensen N."/>
            <person name="Bonometti L."/>
            <person name="Westerberg I."/>
            <person name="Brannstrom I.O."/>
            <person name="Guillou S."/>
            <person name="Cros-Aarteil S."/>
            <person name="Calhoun S."/>
            <person name="Haridas S."/>
            <person name="Kuo A."/>
            <person name="Mondo S."/>
            <person name="Pangilinan J."/>
            <person name="Riley R."/>
            <person name="LaButti K."/>
            <person name="Andreopoulos B."/>
            <person name="Lipzen A."/>
            <person name="Chen C."/>
            <person name="Yan M."/>
            <person name="Daum C."/>
            <person name="Ng V."/>
            <person name="Clum A."/>
            <person name="Steindorff A."/>
            <person name="Ohm R.A."/>
            <person name="Martin F."/>
            <person name="Silar P."/>
            <person name="Natvig D.O."/>
            <person name="Lalanne C."/>
            <person name="Gautier V."/>
            <person name="Ament-Velasquez S.L."/>
            <person name="Kruys A."/>
            <person name="Hutchinson M.I."/>
            <person name="Powell A.J."/>
            <person name="Barry K."/>
            <person name="Miller A.N."/>
            <person name="Grigoriev I.V."/>
            <person name="Debuchy R."/>
            <person name="Gladieux P."/>
            <person name="Hiltunen Thoren M."/>
            <person name="Johannesson H."/>
        </authorList>
    </citation>
    <scope>NUCLEOTIDE SEQUENCE</scope>
    <source>
        <strain evidence="3">CBS 731.68</strain>
    </source>
</reference>
<protein>
    <submittedName>
        <fullName evidence="3">Uncharacterized protein</fullName>
    </submittedName>
</protein>
<dbReference type="GeneID" id="87833069"/>
<dbReference type="EMBL" id="MU853227">
    <property type="protein sequence ID" value="KAK4124613.1"/>
    <property type="molecule type" value="Genomic_DNA"/>
</dbReference>
<comment type="caution">
    <text evidence="3">The sequence shown here is derived from an EMBL/GenBank/DDBJ whole genome shotgun (WGS) entry which is preliminary data.</text>
</comment>
<evidence type="ECO:0000313" key="4">
    <source>
        <dbReference type="Proteomes" id="UP001302602"/>
    </source>
</evidence>
<feature type="compositionally biased region" description="Gly residues" evidence="1">
    <location>
        <begin position="358"/>
        <end position="374"/>
    </location>
</feature>
<feature type="transmembrane region" description="Helical" evidence="2">
    <location>
        <begin position="63"/>
        <end position="82"/>
    </location>
</feature>
<keyword evidence="2" id="KW-1133">Transmembrane helix</keyword>
<accession>A0AAN6Z4K2</accession>
<evidence type="ECO:0000256" key="2">
    <source>
        <dbReference type="SAM" id="Phobius"/>
    </source>
</evidence>
<keyword evidence="2" id="KW-0812">Transmembrane</keyword>
<dbReference type="Proteomes" id="UP001302602">
    <property type="component" value="Unassembled WGS sequence"/>
</dbReference>
<gene>
    <name evidence="3" type="ORF">N657DRAFT_680562</name>
</gene>
<proteinExistence type="predicted"/>
<reference evidence="3" key="2">
    <citation type="submission" date="2023-05" db="EMBL/GenBank/DDBJ databases">
        <authorList>
            <consortium name="Lawrence Berkeley National Laboratory"/>
            <person name="Steindorff A."/>
            <person name="Hensen N."/>
            <person name="Bonometti L."/>
            <person name="Westerberg I."/>
            <person name="Brannstrom I.O."/>
            <person name="Guillou S."/>
            <person name="Cros-Aarteil S."/>
            <person name="Calhoun S."/>
            <person name="Haridas S."/>
            <person name="Kuo A."/>
            <person name="Mondo S."/>
            <person name="Pangilinan J."/>
            <person name="Riley R."/>
            <person name="Labutti K."/>
            <person name="Andreopoulos B."/>
            <person name="Lipzen A."/>
            <person name="Chen C."/>
            <person name="Yanf M."/>
            <person name="Daum C."/>
            <person name="Ng V."/>
            <person name="Clum A."/>
            <person name="Ohm R."/>
            <person name="Martin F."/>
            <person name="Silar P."/>
            <person name="Natvig D."/>
            <person name="Lalanne C."/>
            <person name="Gautier V."/>
            <person name="Ament-Velasquez S.L."/>
            <person name="Kruys A."/>
            <person name="Hutchinson M.I."/>
            <person name="Powell A.J."/>
            <person name="Barry K."/>
            <person name="Miller A.N."/>
            <person name="Grigoriev I.V."/>
            <person name="Debuchy R."/>
            <person name="Gladieux P."/>
            <person name="Thoren M.H."/>
            <person name="Johannesson H."/>
        </authorList>
    </citation>
    <scope>NUCLEOTIDE SEQUENCE</scope>
    <source>
        <strain evidence="3">CBS 731.68</strain>
    </source>
</reference>
<sequence length="389" mass="42453">MSLDLDQVLYARAGWRKAVLIPLWVFQVAVLLCLMGIFAYRLAETFEHYEELDKLGEVPIVEVVWEGTNVLFNLVALILTILEVARKATERLTPFFMVCSQVVKLTLALAVLALDIVAYLRRMDGHYSTIGLSLDCGLLAATLATFAYALVTYRRLLKYEDYHLTANAKAQGGYVPGGGESVELGYNNRASYYAHNYPRSEETQQGIIYSDTSYRSQTQTRPYSESYKYPQVQVQPYPEFTTGTSAPESHHHQHPALAPSSSTAELKKQVDQAISYEFGWSSSPGSSPNGTATGNNGTTTTAAADHVNRSGSVVLGSGTVPVRHGMVARPALGVARQQSWVTERGVIAEPDEEEEGGPVLGRGAFGHGHGQGGGRIEEDTEMLLSPTSK</sequence>
<evidence type="ECO:0000256" key="1">
    <source>
        <dbReference type="SAM" id="MobiDB-lite"/>
    </source>
</evidence>
<dbReference type="RefSeq" id="XP_062648384.1">
    <property type="nucleotide sequence ID" value="XM_062796301.1"/>
</dbReference>
<feature type="region of interest" description="Disordered" evidence="1">
    <location>
        <begin position="350"/>
        <end position="389"/>
    </location>
</feature>
<feature type="transmembrane region" description="Helical" evidence="2">
    <location>
        <begin position="21"/>
        <end position="43"/>
    </location>
</feature>
<feature type="region of interest" description="Disordered" evidence="1">
    <location>
        <begin position="238"/>
        <end position="308"/>
    </location>
</feature>
<organism evidence="3 4">
    <name type="scientific">Parathielavia appendiculata</name>
    <dbReference type="NCBI Taxonomy" id="2587402"/>
    <lineage>
        <taxon>Eukaryota</taxon>
        <taxon>Fungi</taxon>
        <taxon>Dikarya</taxon>
        <taxon>Ascomycota</taxon>
        <taxon>Pezizomycotina</taxon>
        <taxon>Sordariomycetes</taxon>
        <taxon>Sordariomycetidae</taxon>
        <taxon>Sordariales</taxon>
        <taxon>Chaetomiaceae</taxon>
        <taxon>Parathielavia</taxon>
    </lineage>
</organism>
<keyword evidence="4" id="KW-1185">Reference proteome</keyword>
<feature type="transmembrane region" description="Helical" evidence="2">
    <location>
        <begin position="132"/>
        <end position="151"/>
    </location>
</feature>
<feature type="transmembrane region" description="Helical" evidence="2">
    <location>
        <begin position="94"/>
        <end position="120"/>
    </location>
</feature>
<dbReference type="AlphaFoldDB" id="A0AAN6Z4K2"/>
<keyword evidence="2" id="KW-0472">Membrane</keyword>
<feature type="compositionally biased region" description="Low complexity" evidence="1">
    <location>
        <begin position="279"/>
        <end position="304"/>
    </location>
</feature>
<name>A0AAN6Z4K2_9PEZI</name>